<dbReference type="EMBL" id="LXPE01000004">
    <property type="protein sequence ID" value="OBA28351.1"/>
    <property type="molecule type" value="Genomic_DNA"/>
</dbReference>
<proteinExistence type="predicted"/>
<dbReference type="Proteomes" id="UP000092321">
    <property type="component" value="Unassembled WGS sequence"/>
</dbReference>
<sequence>MESNTSCACKEYLLDYDVDNKITHENCYINSDKDLLIILYKLFVENSLNLVFQRLSFVECQKFIKPGNLFVIVEKNSSFMEDNNSDRNKCKGNGYRKHLSNLELQDGITRWTDKLLWTSSRMLNKKFLVYKQKGSKTEQERLIKKTLSIKIDGKSIRLISYYNEESVKNGSIKSISDIYKNFDDNKLNEVEISNLKKKIKEINISGYTNSSRSLSDSIDARLVFNDFENVHNFKDERRNSVFSKMSGSDSTEISTLVSPLPPLSANYSYQNKQVNKFVPPSNKPYYQMHSQQQHQAMPALQNVTHQYFQMPKLSFVTQSSFQPMLGPEYTLAVNTNPLIQYQYPTISRSSTLPENTNVATLNDQNALKPAFVNKTNHFISPSISYFHTNQPIIHVPIKIQRLDSTVYPKHNKTFPKLPSMKDLQLPRF</sequence>
<dbReference type="InterPro" id="IPR018608">
    <property type="entry name" value="Gti1/Pac2"/>
</dbReference>
<organism evidence="1 2">
    <name type="scientific">Hanseniaspora valbyensis NRRL Y-1626</name>
    <dbReference type="NCBI Taxonomy" id="766949"/>
    <lineage>
        <taxon>Eukaryota</taxon>
        <taxon>Fungi</taxon>
        <taxon>Dikarya</taxon>
        <taxon>Ascomycota</taxon>
        <taxon>Saccharomycotina</taxon>
        <taxon>Saccharomycetes</taxon>
        <taxon>Saccharomycodales</taxon>
        <taxon>Saccharomycodaceae</taxon>
        <taxon>Hanseniaspora</taxon>
    </lineage>
</organism>
<dbReference type="PANTHER" id="PTHR28027:SF2">
    <property type="entry name" value="TRANSCRIPTIONAL REGULATOR MIT1"/>
    <property type="match status" value="1"/>
</dbReference>
<dbReference type="Pfam" id="PF09729">
    <property type="entry name" value="Gti1_Pac2"/>
    <property type="match status" value="1"/>
</dbReference>
<evidence type="ECO:0000313" key="1">
    <source>
        <dbReference type="EMBL" id="OBA28351.1"/>
    </source>
</evidence>
<accession>A0A1B7THY4</accession>
<gene>
    <name evidence="1" type="ORF">HANVADRAFT_51658</name>
</gene>
<dbReference type="PANTHER" id="PTHR28027">
    <property type="entry name" value="TRANSCRIPTIONAL REGULATOR MIT1"/>
    <property type="match status" value="1"/>
</dbReference>
<dbReference type="OrthoDB" id="5572844at2759"/>
<dbReference type="AlphaFoldDB" id="A0A1B7THY4"/>
<comment type="caution">
    <text evidence="1">The sequence shown here is derived from an EMBL/GenBank/DDBJ whole genome shotgun (WGS) entry which is preliminary data.</text>
</comment>
<protein>
    <submittedName>
        <fullName evidence="1">Uncharacterized protein</fullName>
    </submittedName>
</protein>
<evidence type="ECO:0000313" key="2">
    <source>
        <dbReference type="Proteomes" id="UP000092321"/>
    </source>
</evidence>
<reference evidence="2" key="1">
    <citation type="journal article" date="2016" name="Proc. Natl. Acad. Sci. U.S.A.">
        <title>Comparative genomics of biotechnologically important yeasts.</title>
        <authorList>
            <person name="Riley R."/>
            <person name="Haridas S."/>
            <person name="Wolfe K.H."/>
            <person name="Lopes M.R."/>
            <person name="Hittinger C.T."/>
            <person name="Goeker M."/>
            <person name="Salamov A.A."/>
            <person name="Wisecaver J.H."/>
            <person name="Long T.M."/>
            <person name="Calvey C.H."/>
            <person name="Aerts A.L."/>
            <person name="Barry K.W."/>
            <person name="Choi C."/>
            <person name="Clum A."/>
            <person name="Coughlan A.Y."/>
            <person name="Deshpande S."/>
            <person name="Douglass A.P."/>
            <person name="Hanson S.J."/>
            <person name="Klenk H.-P."/>
            <person name="LaButti K.M."/>
            <person name="Lapidus A."/>
            <person name="Lindquist E.A."/>
            <person name="Lipzen A.M."/>
            <person name="Meier-Kolthoff J.P."/>
            <person name="Ohm R.A."/>
            <person name="Otillar R.P."/>
            <person name="Pangilinan J.L."/>
            <person name="Peng Y."/>
            <person name="Rokas A."/>
            <person name="Rosa C.A."/>
            <person name="Scheuner C."/>
            <person name="Sibirny A.A."/>
            <person name="Slot J.C."/>
            <person name="Stielow J.B."/>
            <person name="Sun H."/>
            <person name="Kurtzman C.P."/>
            <person name="Blackwell M."/>
            <person name="Grigoriev I.V."/>
            <person name="Jeffries T.W."/>
        </authorList>
    </citation>
    <scope>NUCLEOTIDE SEQUENCE [LARGE SCALE GENOMIC DNA]</scope>
    <source>
        <strain evidence="2">NRRL Y-1626</strain>
    </source>
</reference>
<name>A0A1B7THY4_9ASCO</name>
<dbReference type="GO" id="GO:0003677">
    <property type="term" value="F:DNA binding"/>
    <property type="evidence" value="ECO:0007669"/>
    <property type="project" value="TreeGrafter"/>
</dbReference>
<keyword evidence="2" id="KW-1185">Reference proteome</keyword>